<organism evidence="3">
    <name type="scientific">Caenorhabditis brenneri</name>
    <name type="common">Nematode worm</name>
    <dbReference type="NCBI Taxonomy" id="135651"/>
    <lineage>
        <taxon>Eukaryota</taxon>
        <taxon>Metazoa</taxon>
        <taxon>Ecdysozoa</taxon>
        <taxon>Nematoda</taxon>
        <taxon>Chromadorea</taxon>
        <taxon>Rhabditida</taxon>
        <taxon>Rhabditina</taxon>
        <taxon>Rhabditomorpha</taxon>
        <taxon>Rhabditoidea</taxon>
        <taxon>Rhabditidae</taxon>
        <taxon>Peloderinae</taxon>
        <taxon>Caenorhabditis</taxon>
    </lineage>
</organism>
<proteinExistence type="predicted"/>
<accession>G0PP29</accession>
<dbReference type="EMBL" id="GL382992">
    <property type="protein sequence ID" value="EGT52822.1"/>
    <property type="molecule type" value="Genomic_DNA"/>
</dbReference>
<dbReference type="SUPFAM" id="SSF53474">
    <property type="entry name" value="alpha/beta-Hydrolases"/>
    <property type="match status" value="1"/>
</dbReference>
<dbReference type="PANTHER" id="PTHR45580">
    <property type="entry name" value="PROTEIN CBG05369"/>
    <property type="match status" value="1"/>
</dbReference>
<dbReference type="InterPro" id="IPR029058">
    <property type="entry name" value="AB_hydrolase_fold"/>
</dbReference>
<evidence type="ECO:0000313" key="2">
    <source>
        <dbReference type="EMBL" id="EGT52822.1"/>
    </source>
</evidence>
<dbReference type="AlphaFoldDB" id="G0PP29"/>
<reference evidence="3" key="1">
    <citation type="submission" date="2011-07" db="EMBL/GenBank/DDBJ databases">
        <authorList>
            <consortium name="Caenorhabditis brenneri Sequencing and Analysis Consortium"/>
            <person name="Wilson R.K."/>
        </authorList>
    </citation>
    <scope>NUCLEOTIDE SEQUENCE [LARGE SCALE GENOMIC DNA]</scope>
    <source>
        <strain evidence="3">PB2801</strain>
    </source>
</reference>
<protein>
    <recommendedName>
        <fullName evidence="1">Carboxylesterase type B domain-containing protein</fullName>
    </recommendedName>
</protein>
<dbReference type="Gene3D" id="3.40.50.1820">
    <property type="entry name" value="alpha/beta hydrolase"/>
    <property type="match status" value="1"/>
</dbReference>
<dbReference type="PANTHER" id="PTHR45580:SF8">
    <property type="entry name" value="CARBOXYLESTERASE TYPE B DOMAIN-CONTAINING PROTEIN"/>
    <property type="match status" value="1"/>
</dbReference>
<evidence type="ECO:0000259" key="1">
    <source>
        <dbReference type="Pfam" id="PF00135"/>
    </source>
</evidence>
<keyword evidence="3" id="KW-1185">Reference proteome</keyword>
<feature type="domain" description="Carboxylesterase type B" evidence="1">
    <location>
        <begin position="1"/>
        <end position="185"/>
    </location>
</feature>
<evidence type="ECO:0000313" key="3">
    <source>
        <dbReference type="Proteomes" id="UP000008068"/>
    </source>
</evidence>
<dbReference type="Proteomes" id="UP000008068">
    <property type="component" value="Unassembled WGS sequence"/>
</dbReference>
<dbReference type="HOGENOM" id="CLU_1215711_0_0_1"/>
<name>G0PP29_CAEBE</name>
<dbReference type="eggNOG" id="KOG1516">
    <property type="taxonomic scope" value="Eukaryota"/>
</dbReference>
<gene>
    <name evidence="2" type="ORF">CAEBREN_10128</name>
</gene>
<dbReference type="Pfam" id="PF00135">
    <property type="entry name" value="COesterase"/>
    <property type="match status" value="1"/>
</dbReference>
<dbReference type="InterPro" id="IPR002018">
    <property type="entry name" value="CarbesteraseB"/>
</dbReference>
<dbReference type="STRING" id="135651.G0PP29"/>
<sequence>MEFVKSEIHNFGGDNKKITVFGHSYGGHIVSTLQFSTKINADFSLFQQTVSMSTVLYFDTLEFQIEKTERFAKTANCSAPTDSKLSKNQQETFMMECLQELEGMELLRIQRELEDAGFPLYDGLVVREPLIQEVPISQLFDNPKKTPSMVGCTIAELDRYMAYHDIAKTMGYENYKECDEKYRKDKENKKFEFGVHADETLSILAQTKLRVDKLLNENIPVSCEFRNS</sequence>
<dbReference type="InParanoid" id="G0PP29"/>
<dbReference type="OrthoDB" id="19653at2759"/>